<evidence type="ECO:0000256" key="1">
    <source>
        <dbReference type="SAM" id="MobiDB-lite"/>
    </source>
</evidence>
<sequence length="122" mass="13599">MNLFITNRRLRAGVLALAWLSQGCFSTSLVNKNLTPGAEKHEEWNSFFFWGLAGEAEVNVADICHQRDAWKIEEGTNGATWFVSLITLGIYSPRKVYVTCAEPSPPSQQEARTEASHAQEAQ</sequence>
<reference evidence="2" key="1">
    <citation type="submission" date="2021-12" db="EMBL/GenBank/DDBJ databases">
        <title>Discovery of the Pendulisporaceae a myxobacterial family with distinct sporulation behavior and unique specialized metabolism.</title>
        <authorList>
            <person name="Garcia R."/>
            <person name="Popoff A."/>
            <person name="Bader C.D."/>
            <person name="Loehr J."/>
            <person name="Walesch S."/>
            <person name="Walt C."/>
            <person name="Boldt J."/>
            <person name="Bunk B."/>
            <person name="Haeckl F.J.F.P.J."/>
            <person name="Gunesch A.P."/>
            <person name="Birkelbach J."/>
            <person name="Nuebel U."/>
            <person name="Pietschmann T."/>
            <person name="Bach T."/>
            <person name="Mueller R."/>
        </authorList>
    </citation>
    <scope>NUCLEOTIDE SEQUENCE</scope>
    <source>
        <strain evidence="2">MSr11367</strain>
    </source>
</reference>
<gene>
    <name evidence="2" type="ORF">LVJ94_04380</name>
</gene>
<dbReference type="RefSeq" id="WP_394836128.1">
    <property type="nucleotide sequence ID" value="NZ_CP089929.1"/>
</dbReference>
<proteinExistence type="predicted"/>
<accession>A0ABZ2LBA3</accession>
<name>A0ABZ2LBA3_9BACT</name>
<dbReference type="Pfam" id="PF06291">
    <property type="entry name" value="Lambda_Bor"/>
    <property type="match status" value="1"/>
</dbReference>
<dbReference type="EMBL" id="CP089983">
    <property type="protein sequence ID" value="WXB06480.1"/>
    <property type="molecule type" value="Genomic_DNA"/>
</dbReference>
<organism evidence="2 3">
    <name type="scientific">Pendulispora rubella</name>
    <dbReference type="NCBI Taxonomy" id="2741070"/>
    <lineage>
        <taxon>Bacteria</taxon>
        <taxon>Pseudomonadati</taxon>
        <taxon>Myxococcota</taxon>
        <taxon>Myxococcia</taxon>
        <taxon>Myxococcales</taxon>
        <taxon>Sorangiineae</taxon>
        <taxon>Pendulisporaceae</taxon>
        <taxon>Pendulispora</taxon>
    </lineage>
</organism>
<protein>
    <submittedName>
        <fullName evidence="2">Bor family protein</fullName>
    </submittedName>
</protein>
<evidence type="ECO:0000313" key="3">
    <source>
        <dbReference type="Proteomes" id="UP001374803"/>
    </source>
</evidence>
<dbReference type="Proteomes" id="UP001374803">
    <property type="component" value="Chromosome"/>
</dbReference>
<feature type="region of interest" description="Disordered" evidence="1">
    <location>
        <begin position="102"/>
        <end position="122"/>
    </location>
</feature>
<feature type="compositionally biased region" description="Basic and acidic residues" evidence="1">
    <location>
        <begin position="111"/>
        <end position="122"/>
    </location>
</feature>
<dbReference type="InterPro" id="IPR010438">
    <property type="entry name" value="Lambda_Bor"/>
</dbReference>
<evidence type="ECO:0000313" key="2">
    <source>
        <dbReference type="EMBL" id="WXB06480.1"/>
    </source>
</evidence>
<keyword evidence="3" id="KW-1185">Reference proteome</keyword>